<organism evidence="1 2">
    <name type="scientific">Meloidogyne enterolobii</name>
    <name type="common">Root-knot nematode worm</name>
    <name type="synonym">Meloidogyne mayaguensis</name>
    <dbReference type="NCBI Taxonomy" id="390850"/>
    <lineage>
        <taxon>Eukaryota</taxon>
        <taxon>Metazoa</taxon>
        <taxon>Ecdysozoa</taxon>
        <taxon>Nematoda</taxon>
        <taxon>Chromadorea</taxon>
        <taxon>Rhabditida</taxon>
        <taxon>Tylenchina</taxon>
        <taxon>Tylenchomorpha</taxon>
        <taxon>Tylenchoidea</taxon>
        <taxon>Meloidogynidae</taxon>
        <taxon>Meloidogyninae</taxon>
        <taxon>Meloidogyne</taxon>
    </lineage>
</organism>
<reference evidence="1 2" key="1">
    <citation type="submission" date="2020-08" db="EMBL/GenBank/DDBJ databases">
        <authorList>
            <person name="Koutsovoulos G."/>
            <person name="Danchin GJ E."/>
        </authorList>
    </citation>
    <scope>NUCLEOTIDE SEQUENCE [LARGE SCALE GENOMIC DNA]</scope>
</reference>
<comment type="caution">
    <text evidence="1">The sequence shown here is derived from an EMBL/GenBank/DDBJ whole genome shotgun (WGS) entry which is preliminary data.</text>
</comment>
<evidence type="ECO:0000313" key="1">
    <source>
        <dbReference type="EMBL" id="CAD2182149.1"/>
    </source>
</evidence>
<protein>
    <submittedName>
        <fullName evidence="1">Uncharacterized protein</fullName>
    </submittedName>
</protein>
<name>A0A6V7W507_MELEN</name>
<dbReference type="AlphaFoldDB" id="A0A6V7W507"/>
<dbReference type="EMBL" id="CAJEWN010000423">
    <property type="protein sequence ID" value="CAD2182149.1"/>
    <property type="molecule type" value="Genomic_DNA"/>
</dbReference>
<gene>
    <name evidence="1" type="ORF">MENT_LOCUS34339</name>
</gene>
<evidence type="ECO:0000313" key="2">
    <source>
        <dbReference type="Proteomes" id="UP000580250"/>
    </source>
</evidence>
<proteinExistence type="predicted"/>
<dbReference type="Proteomes" id="UP000580250">
    <property type="component" value="Unassembled WGS sequence"/>
</dbReference>
<sequence length="73" mass="7806">MWEESDVLSGDLLGSTFGSDLDVGKKGGSYKIDVDSRVPCGTRGFSRVTCRGPGDTRVGAGEVVDVWKELLKL</sequence>
<accession>A0A6V7W507</accession>